<organism evidence="4 5">
    <name type="scientific">Denitrobaculum tricleocarpae</name>
    <dbReference type="NCBI Taxonomy" id="2591009"/>
    <lineage>
        <taxon>Bacteria</taxon>
        <taxon>Pseudomonadati</taxon>
        <taxon>Pseudomonadota</taxon>
        <taxon>Alphaproteobacteria</taxon>
        <taxon>Rhodospirillales</taxon>
        <taxon>Rhodospirillaceae</taxon>
        <taxon>Denitrobaculum</taxon>
    </lineage>
</organism>
<evidence type="ECO:0000313" key="5">
    <source>
        <dbReference type="Proteomes" id="UP000315252"/>
    </source>
</evidence>
<dbReference type="CDD" id="cd17546">
    <property type="entry name" value="REC_hyHK_CKI1_RcsC-like"/>
    <property type="match status" value="1"/>
</dbReference>
<gene>
    <name evidence="4" type="ORF">FKG95_28220</name>
</gene>
<dbReference type="InterPro" id="IPR011006">
    <property type="entry name" value="CheY-like_superfamily"/>
</dbReference>
<dbReference type="EMBL" id="VHSH01000018">
    <property type="protein sequence ID" value="TQV70266.1"/>
    <property type="molecule type" value="Genomic_DNA"/>
</dbReference>
<feature type="modified residue" description="4-aspartylphosphate" evidence="2">
    <location>
        <position position="59"/>
    </location>
</feature>
<dbReference type="Gene3D" id="3.40.50.2300">
    <property type="match status" value="1"/>
</dbReference>
<keyword evidence="1 2" id="KW-0597">Phosphoprotein</keyword>
<protein>
    <submittedName>
        <fullName evidence="4">Response regulator</fullName>
    </submittedName>
</protein>
<dbReference type="Pfam" id="PF00072">
    <property type="entry name" value="Response_reg"/>
    <property type="match status" value="1"/>
</dbReference>
<dbReference type="SMART" id="SM00448">
    <property type="entry name" value="REC"/>
    <property type="match status" value="1"/>
</dbReference>
<proteinExistence type="predicted"/>
<sequence>MLGRSRSLQQNLVIQEETLDHGVLPMLLKSLGGDASCPDSPQHAVQLLQERQFDVVLTDLNFLNLSGIELIDAVRKGEGPNAQTPILVVTTDDCEETRKAALSAGADGYLIKPVLRTTLQQEIVNAVARREALSAIARR</sequence>
<dbReference type="PANTHER" id="PTHR44591">
    <property type="entry name" value="STRESS RESPONSE REGULATOR PROTEIN 1"/>
    <property type="match status" value="1"/>
</dbReference>
<dbReference type="InterPro" id="IPR050595">
    <property type="entry name" value="Bact_response_regulator"/>
</dbReference>
<comment type="caution">
    <text evidence="4">The sequence shown here is derived from an EMBL/GenBank/DDBJ whole genome shotgun (WGS) entry which is preliminary data.</text>
</comment>
<keyword evidence="5" id="KW-1185">Reference proteome</keyword>
<accession>A0A545SZ70</accession>
<dbReference type="Proteomes" id="UP000315252">
    <property type="component" value="Unassembled WGS sequence"/>
</dbReference>
<dbReference type="PROSITE" id="PS50110">
    <property type="entry name" value="RESPONSE_REGULATORY"/>
    <property type="match status" value="1"/>
</dbReference>
<evidence type="ECO:0000256" key="1">
    <source>
        <dbReference type="ARBA" id="ARBA00022553"/>
    </source>
</evidence>
<dbReference type="GO" id="GO:0000160">
    <property type="term" value="P:phosphorelay signal transduction system"/>
    <property type="evidence" value="ECO:0007669"/>
    <property type="project" value="InterPro"/>
</dbReference>
<dbReference type="InterPro" id="IPR001789">
    <property type="entry name" value="Sig_transdc_resp-reg_receiver"/>
</dbReference>
<dbReference type="SUPFAM" id="SSF52172">
    <property type="entry name" value="CheY-like"/>
    <property type="match status" value="1"/>
</dbReference>
<dbReference type="RefSeq" id="WP_142899817.1">
    <property type="nucleotide sequence ID" value="NZ_ML660069.1"/>
</dbReference>
<dbReference type="OrthoDB" id="7826527at2"/>
<name>A0A545SZ70_9PROT</name>
<dbReference type="AlphaFoldDB" id="A0A545SZ70"/>
<feature type="domain" description="Response regulatory" evidence="3">
    <location>
        <begin position="10"/>
        <end position="127"/>
    </location>
</feature>
<reference evidence="4 5" key="1">
    <citation type="submission" date="2019-06" db="EMBL/GenBank/DDBJ databases">
        <title>Whole genome sequence for Rhodospirillaceae sp. R148.</title>
        <authorList>
            <person name="Wang G."/>
        </authorList>
    </citation>
    <scope>NUCLEOTIDE SEQUENCE [LARGE SCALE GENOMIC DNA]</scope>
    <source>
        <strain evidence="4 5">R148</strain>
    </source>
</reference>
<evidence type="ECO:0000313" key="4">
    <source>
        <dbReference type="EMBL" id="TQV70266.1"/>
    </source>
</evidence>
<evidence type="ECO:0000256" key="2">
    <source>
        <dbReference type="PROSITE-ProRule" id="PRU00169"/>
    </source>
</evidence>
<dbReference type="PANTHER" id="PTHR44591:SF3">
    <property type="entry name" value="RESPONSE REGULATORY DOMAIN-CONTAINING PROTEIN"/>
    <property type="match status" value="1"/>
</dbReference>
<evidence type="ECO:0000259" key="3">
    <source>
        <dbReference type="PROSITE" id="PS50110"/>
    </source>
</evidence>